<gene>
    <name evidence="1" type="ORF">PSEBR_m1089</name>
</gene>
<organism evidence="1 2">
    <name type="scientific">Pseudomonas brassicacearum (strain NFM421)</name>
    <dbReference type="NCBI Taxonomy" id="994484"/>
    <lineage>
        <taxon>Bacteria</taxon>
        <taxon>Pseudomonadati</taxon>
        <taxon>Pseudomonadota</taxon>
        <taxon>Gammaproteobacteria</taxon>
        <taxon>Pseudomonadales</taxon>
        <taxon>Pseudomonadaceae</taxon>
        <taxon>Pseudomonas</taxon>
    </lineage>
</organism>
<protein>
    <submittedName>
        <fullName evidence="1">Uncharacterized protein</fullName>
    </submittedName>
</protein>
<proteinExistence type="predicted"/>
<reference key="2">
    <citation type="submission" date="2011-03" db="EMBL/GenBank/DDBJ databases">
        <title>Complete Genome Sequence of a beneficial plant roots-associated bacterium Pseudomonas brassicacearum.</title>
        <authorList>
            <person name="Ortet P."/>
            <person name="Barakat M."/>
            <person name="Lalaouna D."/>
            <person name="Fochesato S."/>
            <person name="Barbe V."/>
            <person name="Santaella C."/>
            <person name="Heulin T."/>
            <person name="Achouak W."/>
        </authorList>
    </citation>
    <scope>NUCLEOTIDE SEQUENCE</scope>
    <source>
        <strain>NFM421</strain>
    </source>
</reference>
<accession>F2K7W3</accession>
<dbReference type="KEGG" id="pba:PSEBR_m1089"/>
<dbReference type="HOGENOM" id="CLU_1110643_0_0_6"/>
<evidence type="ECO:0000313" key="1">
    <source>
        <dbReference type="EMBL" id="AEA69784.1"/>
    </source>
</evidence>
<reference evidence="1 2" key="1">
    <citation type="journal article" date="2011" name="J. Bacteriol.">
        <title>Complete genome sequence of a beneficial plant root-associated bacterium, Pseudomonas brassicacearum.</title>
        <authorList>
            <person name="Ortet P."/>
            <person name="Barakat M."/>
            <person name="Lalaouna D."/>
            <person name="Fochesato S."/>
            <person name="Barbe V."/>
            <person name="Vacherie B."/>
            <person name="Santaella C."/>
            <person name="Heulin T."/>
            <person name="Achouak W."/>
        </authorList>
    </citation>
    <scope>NUCLEOTIDE SEQUENCE [LARGE SCALE GENOMIC DNA]</scope>
    <source>
        <strain evidence="1 2">NFM421</strain>
    </source>
</reference>
<evidence type="ECO:0000313" key="2">
    <source>
        <dbReference type="Proteomes" id="UP000006692"/>
    </source>
</evidence>
<dbReference type="AlphaFoldDB" id="F2K7W3"/>
<dbReference type="RefSeq" id="WP_013693640.1">
    <property type="nucleotide sequence ID" value="NC_015379.1"/>
</dbReference>
<sequence length="250" mass="28799">MLVNPHHTKILMECAHWADRLARSDLIDGYIVDENDYTSNFLASFRREINSRNVVGLNAVAYRLAPKNERKLGADGCIIIDNGSSYKVGIFEAKWPGVKLKRSPWDYIQKSAGISHFDTQIKRQAQHSQYFAIWEMFYCDSHFKLQPGGYSDYGSACIEHKDAVYYVNNRNNNIPWSDRELESMLTSSTTIEVVIKDICICFRGRPLNIRPYERVFDGMNLPQEVLLIKSANQGEKPYSPEFSYTDHPEI</sequence>
<dbReference type="Proteomes" id="UP000006692">
    <property type="component" value="Chromosome"/>
</dbReference>
<dbReference type="STRING" id="994484.PSEBR_m1089"/>
<name>F2K7W3_PSEBN</name>
<dbReference type="EMBL" id="CP002585">
    <property type="protein sequence ID" value="AEA69784.1"/>
    <property type="molecule type" value="Genomic_DNA"/>
</dbReference>